<evidence type="ECO:0000256" key="1">
    <source>
        <dbReference type="ARBA" id="ARBA00022729"/>
    </source>
</evidence>
<evidence type="ECO:0008006" key="5">
    <source>
        <dbReference type="Google" id="ProtNLM"/>
    </source>
</evidence>
<dbReference type="InterPro" id="IPR023214">
    <property type="entry name" value="HAD_sf"/>
</dbReference>
<dbReference type="RefSeq" id="WP_141484169.1">
    <property type="nucleotide sequence ID" value="NZ_SMDN01000017.1"/>
</dbReference>
<dbReference type="Pfam" id="PF03767">
    <property type="entry name" value="Acid_phosphat_B"/>
    <property type="match status" value="1"/>
</dbReference>
<dbReference type="SUPFAM" id="SSF56784">
    <property type="entry name" value="HAD-like"/>
    <property type="match status" value="1"/>
</dbReference>
<proteinExistence type="predicted"/>
<name>A0A507SQC6_9BACT</name>
<protein>
    <recommendedName>
        <fullName evidence="5">Acid phosphatase</fullName>
    </recommendedName>
</protein>
<evidence type="ECO:0000313" key="4">
    <source>
        <dbReference type="Proteomes" id="UP000320801"/>
    </source>
</evidence>
<dbReference type="Proteomes" id="UP000320801">
    <property type="component" value="Unassembled WGS sequence"/>
</dbReference>
<keyword evidence="4" id="KW-1185">Reference proteome</keyword>
<dbReference type="EMBL" id="SMDN01000017">
    <property type="protein sequence ID" value="TQC51313.1"/>
    <property type="molecule type" value="Genomic_DNA"/>
</dbReference>
<accession>A0A507SQC6</accession>
<dbReference type="OrthoDB" id="395856at2"/>
<dbReference type="Gene3D" id="3.40.50.1000">
    <property type="entry name" value="HAD superfamily/HAD-like"/>
    <property type="match status" value="1"/>
</dbReference>
<evidence type="ECO:0000256" key="2">
    <source>
        <dbReference type="SAM" id="SignalP"/>
    </source>
</evidence>
<organism evidence="3 4">
    <name type="scientific">Mycoplasmopsis mucosicanis</name>
    <dbReference type="NCBI Taxonomy" id="458208"/>
    <lineage>
        <taxon>Bacteria</taxon>
        <taxon>Bacillati</taxon>
        <taxon>Mycoplasmatota</taxon>
        <taxon>Mycoplasmoidales</taxon>
        <taxon>Metamycoplasmataceae</taxon>
        <taxon>Mycoplasmopsis</taxon>
    </lineage>
</organism>
<gene>
    <name evidence="3" type="ORF">E1I18_03285</name>
</gene>
<feature type="signal peptide" evidence="2">
    <location>
        <begin position="1"/>
        <end position="22"/>
    </location>
</feature>
<reference evidence="3 4" key="1">
    <citation type="submission" date="2019-03" db="EMBL/GenBank/DDBJ databases">
        <title>Characterization of a novel Mycoplasma cynos real-time PCR assay.</title>
        <authorList>
            <person name="Tallmadge R.L."/>
            <person name="Mitchell P.K."/>
            <person name="Goodman L."/>
        </authorList>
    </citation>
    <scope>NUCLEOTIDE SEQUENCE [LARGE SCALE GENOMIC DNA]</scope>
    <source>
        <strain evidence="3 4">1642</strain>
    </source>
</reference>
<dbReference type="InterPro" id="IPR005519">
    <property type="entry name" value="Acid_phosphat_B-like"/>
</dbReference>
<feature type="chain" id="PRO_5021319630" description="Acid phosphatase" evidence="2">
    <location>
        <begin position="23"/>
        <end position="425"/>
    </location>
</feature>
<comment type="caution">
    <text evidence="3">The sequence shown here is derived from an EMBL/GenBank/DDBJ whole genome shotgun (WGS) entry which is preliminary data.</text>
</comment>
<keyword evidence="1 2" id="KW-0732">Signal</keyword>
<sequence>MKKLRYLLGAFAPLSLAPIATVACNQPVENKLTLEKLTQEVNKLTTDEKIQLVNSLTLSDDEKAKLINDINSGVGITASIIWYMTSAEQKVAALQAYTLATVAFDNLKKRGDTDKIDYSKVDKTTGAVKKAENGKAIPVVFMDIDETVFKNELSESDLVIKHKGKFLEDEKNKIDAVGNRNPVPGAIEFINHVFENGGIVLFNSGIPQLEDSIKGIMKNLIAKGVKKEYVHEWMFWCSGVQPVLKDGKFDKTPWKTAINEFKKYKSSDKAYNTLKKSTTKNQRMNAVSDNKDGWNFKASDANSDDGVVTKVIMRIGDDFGDFYDDAYKSKRNNTYSNEWLEKTEGAKDLFTKVEGAQGIKVTKAAKSGEEAKVEKVAWHQFNVQVPGNAMYGSWASQYGHGSFKKLWDALVALNKDSKDGTAETK</sequence>
<dbReference type="PROSITE" id="PS51257">
    <property type="entry name" value="PROKAR_LIPOPROTEIN"/>
    <property type="match status" value="1"/>
</dbReference>
<evidence type="ECO:0000313" key="3">
    <source>
        <dbReference type="EMBL" id="TQC51313.1"/>
    </source>
</evidence>
<dbReference type="AlphaFoldDB" id="A0A507SQC6"/>
<dbReference type="InterPro" id="IPR036412">
    <property type="entry name" value="HAD-like_sf"/>
</dbReference>